<dbReference type="Proteomes" id="UP000009168">
    <property type="component" value="Unassembled WGS sequence"/>
</dbReference>
<proteinExistence type="predicted"/>
<keyword evidence="2" id="KW-1185">Reference proteome</keyword>
<dbReference type="eggNOG" id="ENOG502T03W">
    <property type="taxonomic scope" value="Eukaryota"/>
</dbReference>
<dbReference type="AlphaFoldDB" id="Q24F09"/>
<dbReference type="EMBL" id="GG662298">
    <property type="protein sequence ID" value="EAS06346.3"/>
    <property type="molecule type" value="Genomic_DNA"/>
</dbReference>
<organism evidence="1 2">
    <name type="scientific">Tetrahymena thermophila (strain SB210)</name>
    <dbReference type="NCBI Taxonomy" id="312017"/>
    <lineage>
        <taxon>Eukaryota</taxon>
        <taxon>Sar</taxon>
        <taxon>Alveolata</taxon>
        <taxon>Ciliophora</taxon>
        <taxon>Intramacronucleata</taxon>
        <taxon>Oligohymenophorea</taxon>
        <taxon>Hymenostomatida</taxon>
        <taxon>Tetrahymenina</taxon>
        <taxon>Tetrahymenidae</taxon>
        <taxon>Tetrahymena</taxon>
    </lineage>
</organism>
<evidence type="ECO:0000313" key="1">
    <source>
        <dbReference type="EMBL" id="EAS06346.3"/>
    </source>
</evidence>
<dbReference type="GeneID" id="7833113"/>
<reference evidence="2" key="1">
    <citation type="journal article" date="2006" name="PLoS Biol.">
        <title>Macronuclear genome sequence of the ciliate Tetrahymena thermophila, a model eukaryote.</title>
        <authorList>
            <person name="Eisen J.A."/>
            <person name="Coyne R.S."/>
            <person name="Wu M."/>
            <person name="Wu D."/>
            <person name="Thiagarajan M."/>
            <person name="Wortman J.R."/>
            <person name="Badger J.H."/>
            <person name="Ren Q."/>
            <person name="Amedeo P."/>
            <person name="Jones K.M."/>
            <person name="Tallon L.J."/>
            <person name="Delcher A.L."/>
            <person name="Salzberg S.L."/>
            <person name="Silva J.C."/>
            <person name="Haas B.J."/>
            <person name="Majoros W.H."/>
            <person name="Farzad M."/>
            <person name="Carlton J.M."/>
            <person name="Smith R.K. Jr."/>
            <person name="Garg J."/>
            <person name="Pearlman R.E."/>
            <person name="Karrer K.M."/>
            <person name="Sun L."/>
            <person name="Manning G."/>
            <person name="Elde N.C."/>
            <person name="Turkewitz A.P."/>
            <person name="Asai D.J."/>
            <person name="Wilkes D.E."/>
            <person name="Wang Y."/>
            <person name="Cai H."/>
            <person name="Collins K."/>
            <person name="Stewart B.A."/>
            <person name="Lee S.R."/>
            <person name="Wilamowska K."/>
            <person name="Weinberg Z."/>
            <person name="Ruzzo W.L."/>
            <person name="Wloga D."/>
            <person name="Gaertig J."/>
            <person name="Frankel J."/>
            <person name="Tsao C.-C."/>
            <person name="Gorovsky M.A."/>
            <person name="Keeling P.J."/>
            <person name="Waller R.F."/>
            <person name="Patron N.J."/>
            <person name="Cherry J.M."/>
            <person name="Stover N.A."/>
            <person name="Krieger C.J."/>
            <person name="del Toro C."/>
            <person name="Ryder H.F."/>
            <person name="Williamson S.C."/>
            <person name="Barbeau R.A."/>
            <person name="Hamilton E.P."/>
            <person name="Orias E."/>
        </authorList>
    </citation>
    <scope>NUCLEOTIDE SEQUENCE [LARGE SCALE GENOMIC DNA]</scope>
    <source>
        <strain evidence="2">SB210</strain>
    </source>
</reference>
<dbReference type="HOGENOM" id="CLU_1535430_0_0_1"/>
<evidence type="ECO:0000313" key="2">
    <source>
        <dbReference type="Proteomes" id="UP000009168"/>
    </source>
</evidence>
<dbReference type="KEGG" id="tet:TTHERM_01146040"/>
<dbReference type="OrthoDB" id="286884at2759"/>
<protein>
    <submittedName>
        <fullName evidence="1">Uncharacterized protein</fullName>
    </submittedName>
</protein>
<dbReference type="RefSeq" id="XP_001026591.3">
    <property type="nucleotide sequence ID" value="XM_001026591.3"/>
</dbReference>
<accession>Q24F09</accession>
<gene>
    <name evidence="1" type="ORF">TTHERM_01146040</name>
</gene>
<sequence>MSKKKLENMLPIRKEMVLCEKNCYQAVDFNNITEDTAEELRECKVKCKAPLDDVIKYLDSINYLSENKMKMCTKSCKKKVEQEKGSTLGVYDECLWICYNKLDRRYKEYWRNLKNDVIKKHFSKTFEEMEVQHSTTQAQK</sequence>
<dbReference type="InParanoid" id="Q24F09"/>
<name>Q24F09_TETTS</name>